<sequence>MIDLGKILQIPMSLRKHAAMAVCSCRTGRKSSERISAAELQVRLISFETTDMMLVSRLTGNPESTKTAAPNSTTVHFVEDALHEVRASGRESPLRFIAVLKMALKQDFSLLHKEAESGRVRHTQIDKSQRKVNASPFLANFFRGMIHKKKKQSGGPAKLLQLPMFGGNAKLLQESDEIGTRFKVLSVRFNPCVIEIDYEATGIAMAKNIQRTIAKVWCKDEHYHVIHHKLFITAKTLQERLSARHRQQRMGFKVRTNFLSIPFAHLIDPELAQETLRDDFSRKHKADSKDKDKMRHRKKVGSIKCLHCHITFNSVPTEQSKASLTSLGSGQFENDHNVTHSCRYHPGFQSKRLGKWSCCLQDFETYRKASDIAHIHMDTGCVNDQSHVWRYNVAKIKNKENKFKTIAYSQ</sequence>
<name>A0AAE1ATR4_9GAST</name>
<comment type="caution">
    <text evidence="1">The sequence shown here is derived from an EMBL/GenBank/DDBJ whole genome shotgun (WGS) entry which is preliminary data.</text>
</comment>
<reference evidence="1" key="1">
    <citation type="journal article" date="2023" name="G3 (Bethesda)">
        <title>A reference genome for the long-term kleptoplast-retaining sea slug Elysia crispata morphotype clarki.</title>
        <authorList>
            <person name="Eastman K.E."/>
            <person name="Pendleton A.L."/>
            <person name="Shaikh M.A."/>
            <person name="Suttiyut T."/>
            <person name="Ogas R."/>
            <person name="Tomko P."/>
            <person name="Gavelis G."/>
            <person name="Widhalm J.R."/>
            <person name="Wisecaver J.H."/>
        </authorList>
    </citation>
    <scope>NUCLEOTIDE SEQUENCE</scope>
    <source>
        <strain evidence="1">ECLA1</strain>
    </source>
</reference>
<keyword evidence="2" id="KW-1185">Reference proteome</keyword>
<protein>
    <submittedName>
        <fullName evidence="1">Uncharacterized protein</fullName>
    </submittedName>
</protein>
<accession>A0AAE1ATR4</accession>
<evidence type="ECO:0000313" key="2">
    <source>
        <dbReference type="Proteomes" id="UP001283361"/>
    </source>
</evidence>
<dbReference type="EMBL" id="JAWDGP010001278">
    <property type="protein sequence ID" value="KAK3793161.1"/>
    <property type="molecule type" value="Genomic_DNA"/>
</dbReference>
<dbReference type="AlphaFoldDB" id="A0AAE1ATR4"/>
<gene>
    <name evidence="1" type="ORF">RRG08_024992</name>
</gene>
<organism evidence="1 2">
    <name type="scientific">Elysia crispata</name>
    <name type="common">lettuce slug</name>
    <dbReference type="NCBI Taxonomy" id="231223"/>
    <lineage>
        <taxon>Eukaryota</taxon>
        <taxon>Metazoa</taxon>
        <taxon>Spiralia</taxon>
        <taxon>Lophotrochozoa</taxon>
        <taxon>Mollusca</taxon>
        <taxon>Gastropoda</taxon>
        <taxon>Heterobranchia</taxon>
        <taxon>Euthyneura</taxon>
        <taxon>Panpulmonata</taxon>
        <taxon>Sacoglossa</taxon>
        <taxon>Placobranchoidea</taxon>
        <taxon>Plakobranchidae</taxon>
        <taxon>Elysia</taxon>
    </lineage>
</organism>
<proteinExistence type="predicted"/>
<dbReference type="Proteomes" id="UP001283361">
    <property type="component" value="Unassembled WGS sequence"/>
</dbReference>
<evidence type="ECO:0000313" key="1">
    <source>
        <dbReference type="EMBL" id="KAK3793161.1"/>
    </source>
</evidence>